<dbReference type="Pfam" id="PF09370">
    <property type="entry name" value="PEP_hydrolase"/>
    <property type="match status" value="1"/>
</dbReference>
<proteinExistence type="predicted"/>
<keyword evidence="2" id="KW-0670">Pyruvate</keyword>
<dbReference type="SUPFAM" id="SSF51621">
    <property type="entry name" value="Phosphoenolpyruvate/pyruvate domain"/>
    <property type="match status" value="1"/>
</dbReference>
<dbReference type="InterPro" id="IPR009215">
    <property type="entry name" value="TIM-br_IGPS-like"/>
</dbReference>
<dbReference type="InterPro" id="IPR013785">
    <property type="entry name" value="Aldolase_TIM"/>
</dbReference>
<comment type="caution">
    <text evidence="2">The sequence shown here is derived from an EMBL/GenBank/DDBJ whole genome shotgun (WGS) entry which is preliminary data.</text>
</comment>
<feature type="domain" description="TIM-barrel" evidence="1">
    <location>
        <begin position="10"/>
        <end position="281"/>
    </location>
</feature>
<dbReference type="RefSeq" id="WP_178931137.1">
    <property type="nucleotide sequence ID" value="NZ_JACBAZ010000001.1"/>
</dbReference>
<accession>A0A851GCG2</accession>
<protein>
    <submittedName>
        <fullName evidence="2">Phosphoenolpyruvate hydrolase family protein</fullName>
    </submittedName>
</protein>
<gene>
    <name evidence="2" type="ORF">HW115_03305</name>
</gene>
<dbReference type="Proteomes" id="UP000557872">
    <property type="component" value="Unassembled WGS sequence"/>
</dbReference>
<evidence type="ECO:0000259" key="1">
    <source>
        <dbReference type="Pfam" id="PF09370"/>
    </source>
</evidence>
<dbReference type="GO" id="GO:0016787">
    <property type="term" value="F:hydrolase activity"/>
    <property type="evidence" value="ECO:0007669"/>
    <property type="project" value="UniProtKB-KW"/>
</dbReference>
<evidence type="ECO:0000313" key="2">
    <source>
        <dbReference type="EMBL" id="NWK54622.1"/>
    </source>
</evidence>
<dbReference type="PANTHER" id="PTHR31862">
    <property type="entry name" value="UPF0261 DOMAIN PROTEIN (AFU_ORTHOLOGUE AFUA_1G10120)"/>
    <property type="match status" value="1"/>
</dbReference>
<dbReference type="InterPro" id="IPR051353">
    <property type="entry name" value="Tobamovirus_resist_UPF0261"/>
</dbReference>
<dbReference type="InterPro" id="IPR015813">
    <property type="entry name" value="Pyrv/PenolPyrv_kinase-like_dom"/>
</dbReference>
<keyword evidence="2" id="KW-0378">Hydrolase</keyword>
<dbReference type="Gene3D" id="3.20.20.70">
    <property type="entry name" value="Aldolase class I"/>
    <property type="match status" value="1"/>
</dbReference>
<evidence type="ECO:0000313" key="3">
    <source>
        <dbReference type="Proteomes" id="UP000557872"/>
    </source>
</evidence>
<keyword evidence="3" id="KW-1185">Reference proteome</keyword>
<sequence length="286" mass="31593">MITKRISTQQILANLQHKIEQRLPIMISSAGSGLVAKLQEQCGTDCINTFSGARLRANGMGTMSMMWPILDSNKQTLDYTREDIMPALDGKAFVCACLNANDPLKDMRMVLQECKDMGVNSVSNIGPSISYVDHDSEIYKVMTSAGITIDNEIEMLKLAKEEMDMVSIGLAFTLEDSIRICAEAKPHIFCYHAGTTKGGIKGYDNGMTIEETAEQTEYAYQKCREVHPEVILVGHGAAMENPDDAQYMLDHTSGHGFWTGSSTERLPIERAVTQAASEFTSLRFSK</sequence>
<dbReference type="PANTHER" id="PTHR31862:SF1">
    <property type="entry name" value="UPF0261 DOMAIN PROTEIN (AFU_ORTHOLOGUE AFUA_1G10120)"/>
    <property type="match status" value="1"/>
</dbReference>
<name>A0A851GCG2_9BACT</name>
<organism evidence="2 3">
    <name type="scientific">Oceaniferula marina</name>
    <dbReference type="NCBI Taxonomy" id="2748318"/>
    <lineage>
        <taxon>Bacteria</taxon>
        <taxon>Pseudomonadati</taxon>
        <taxon>Verrucomicrobiota</taxon>
        <taxon>Verrucomicrobiia</taxon>
        <taxon>Verrucomicrobiales</taxon>
        <taxon>Verrucomicrobiaceae</taxon>
        <taxon>Oceaniferula</taxon>
    </lineage>
</organism>
<dbReference type="EMBL" id="JACBAZ010000001">
    <property type="protein sequence ID" value="NWK54622.1"/>
    <property type="molecule type" value="Genomic_DNA"/>
</dbReference>
<reference evidence="2 3" key="1">
    <citation type="submission" date="2020-07" db="EMBL/GenBank/DDBJ databases">
        <title>Roseicoccus Jingziensis gen. nov., sp. nov., isolated from coastal seawater.</title>
        <authorList>
            <person name="Feng X."/>
        </authorList>
    </citation>
    <scope>NUCLEOTIDE SEQUENCE [LARGE SCALE GENOMIC DNA]</scope>
    <source>
        <strain evidence="2 3">N1E253</strain>
    </source>
</reference>
<dbReference type="AlphaFoldDB" id="A0A851GCG2"/>